<comment type="caution">
    <text evidence="1">The sequence shown here is derived from an EMBL/GenBank/DDBJ whole genome shotgun (WGS) entry which is preliminary data.</text>
</comment>
<dbReference type="AlphaFoldDB" id="A0A420HAC5"/>
<organism evidence="1 2">
    <name type="scientific">Golovinomyces cichoracearum</name>
    <dbReference type="NCBI Taxonomy" id="62708"/>
    <lineage>
        <taxon>Eukaryota</taxon>
        <taxon>Fungi</taxon>
        <taxon>Dikarya</taxon>
        <taxon>Ascomycota</taxon>
        <taxon>Pezizomycotina</taxon>
        <taxon>Leotiomycetes</taxon>
        <taxon>Erysiphales</taxon>
        <taxon>Erysiphaceae</taxon>
        <taxon>Golovinomyces</taxon>
    </lineage>
</organism>
<protein>
    <submittedName>
        <fullName evidence="1">Uncharacterized protein</fullName>
    </submittedName>
</protein>
<gene>
    <name evidence="1" type="ORF">GcC1_212005</name>
</gene>
<name>A0A420HAC5_9PEZI</name>
<accession>A0A420HAC5</accession>
<reference evidence="1 2" key="1">
    <citation type="journal article" date="2018" name="BMC Genomics">
        <title>Comparative genome analyses reveal sequence features reflecting distinct modes of host-adaptation between dicot and monocot powdery mildew.</title>
        <authorList>
            <person name="Wu Y."/>
            <person name="Ma X."/>
            <person name="Pan Z."/>
            <person name="Kale S.D."/>
            <person name="Song Y."/>
            <person name="King H."/>
            <person name="Zhang Q."/>
            <person name="Presley C."/>
            <person name="Deng X."/>
            <person name="Wei C.I."/>
            <person name="Xiao S."/>
        </authorList>
    </citation>
    <scope>NUCLEOTIDE SEQUENCE [LARGE SCALE GENOMIC DNA]</scope>
    <source>
        <strain evidence="1">UCSC1</strain>
    </source>
</reference>
<dbReference type="Proteomes" id="UP000285405">
    <property type="component" value="Unassembled WGS sequence"/>
</dbReference>
<evidence type="ECO:0000313" key="1">
    <source>
        <dbReference type="EMBL" id="RKF54358.1"/>
    </source>
</evidence>
<dbReference type="EMBL" id="MCBR01021249">
    <property type="protein sequence ID" value="RKF54358.1"/>
    <property type="molecule type" value="Genomic_DNA"/>
</dbReference>
<evidence type="ECO:0000313" key="2">
    <source>
        <dbReference type="Proteomes" id="UP000285405"/>
    </source>
</evidence>
<sequence length="116" mass="13166">MQNYFHPPENRQMQNPDRTLPEQLEILIDKPQKVYRAHSADSRRHYELTEQLVNAVDSVTACSQIIIKPSSTFESIASELRSAVGSYLCCNTDLTTTQYNNGPRSFESDDDNVGIN</sequence>
<dbReference type="OrthoDB" id="3563642at2759"/>
<proteinExistence type="predicted"/>